<evidence type="ECO:0000313" key="2">
    <source>
        <dbReference type="EMBL" id="MBE6505798.1"/>
    </source>
</evidence>
<dbReference type="AlphaFoldDB" id="A0A8T3VCV4"/>
<dbReference type="Proteomes" id="UP000762703">
    <property type="component" value="Unassembled WGS sequence"/>
</dbReference>
<accession>A0A8T3VCV4</accession>
<organism evidence="2 3">
    <name type="scientific">Methanobrevibacter millerae</name>
    <dbReference type="NCBI Taxonomy" id="230361"/>
    <lineage>
        <taxon>Archaea</taxon>
        <taxon>Methanobacteriati</taxon>
        <taxon>Methanobacteriota</taxon>
        <taxon>Methanomada group</taxon>
        <taxon>Methanobacteria</taxon>
        <taxon>Methanobacteriales</taxon>
        <taxon>Methanobacteriaceae</taxon>
        <taxon>Methanobrevibacter</taxon>
    </lineage>
</organism>
<feature type="transmembrane region" description="Helical" evidence="1">
    <location>
        <begin position="42"/>
        <end position="64"/>
    </location>
</feature>
<evidence type="ECO:0000313" key="3">
    <source>
        <dbReference type="Proteomes" id="UP000762703"/>
    </source>
</evidence>
<gene>
    <name evidence="2" type="ORF">E7Z73_08705</name>
</gene>
<reference evidence="2" key="1">
    <citation type="submission" date="2019-04" db="EMBL/GenBank/DDBJ databases">
        <title>Evolution of Biomass-Degrading Anaerobic Consortia Revealed by Metagenomics.</title>
        <authorList>
            <person name="Peng X."/>
        </authorList>
    </citation>
    <scope>NUCLEOTIDE SEQUENCE</scope>
    <source>
        <strain evidence="2">SIG12</strain>
    </source>
</reference>
<name>A0A8T3VCV4_9EURY</name>
<comment type="caution">
    <text evidence="2">The sequence shown here is derived from an EMBL/GenBank/DDBJ whole genome shotgun (WGS) entry which is preliminary data.</text>
</comment>
<dbReference type="EMBL" id="SUTE01000071">
    <property type="protein sequence ID" value="MBE6505798.1"/>
    <property type="molecule type" value="Genomic_DNA"/>
</dbReference>
<keyword evidence="1" id="KW-1133">Transmembrane helix</keyword>
<protein>
    <submittedName>
        <fullName evidence="2">Uncharacterized protein</fullName>
    </submittedName>
</protein>
<proteinExistence type="predicted"/>
<keyword evidence="1" id="KW-0472">Membrane</keyword>
<sequence length="66" mass="7548">MGQIFWLIGASLKFVGQSQNNFDSVSNCTWISSPHIILKSSLIIIPPFGKFFVKIYIIIIYIIWSL</sequence>
<keyword evidence="1" id="KW-0812">Transmembrane</keyword>
<evidence type="ECO:0000256" key="1">
    <source>
        <dbReference type="SAM" id="Phobius"/>
    </source>
</evidence>